<proteinExistence type="predicted"/>
<evidence type="ECO:0000256" key="1">
    <source>
        <dbReference type="SAM" id="MobiDB-lite"/>
    </source>
</evidence>
<feature type="chain" id="PRO_5046489231" evidence="2">
    <location>
        <begin position="27"/>
        <end position="207"/>
    </location>
</feature>
<dbReference type="EMBL" id="CP154795">
    <property type="protein sequence ID" value="XAN08429.1"/>
    <property type="molecule type" value="Genomic_DNA"/>
</dbReference>
<evidence type="ECO:0000313" key="4">
    <source>
        <dbReference type="Proteomes" id="UP001442841"/>
    </source>
</evidence>
<accession>A0ABZ3FQT2</accession>
<keyword evidence="2" id="KW-0732">Signal</keyword>
<dbReference type="RefSeq" id="WP_425309885.1">
    <property type="nucleotide sequence ID" value="NZ_CP154795.1"/>
</dbReference>
<feature type="signal peptide" evidence="2">
    <location>
        <begin position="1"/>
        <end position="26"/>
    </location>
</feature>
<name>A0ABZ3FQT2_9ACTN</name>
<gene>
    <name evidence="3" type="ORF">AADG42_14330</name>
</gene>
<dbReference type="PROSITE" id="PS51257">
    <property type="entry name" value="PROKAR_LIPOPROTEIN"/>
    <property type="match status" value="1"/>
</dbReference>
<organism evidence="3 4">
    <name type="scientific">Ammonicoccus fulvus</name>
    <dbReference type="NCBI Taxonomy" id="3138240"/>
    <lineage>
        <taxon>Bacteria</taxon>
        <taxon>Bacillati</taxon>
        <taxon>Actinomycetota</taxon>
        <taxon>Actinomycetes</taxon>
        <taxon>Propionibacteriales</taxon>
        <taxon>Propionibacteriaceae</taxon>
        <taxon>Ammonicoccus</taxon>
    </lineage>
</organism>
<evidence type="ECO:0000256" key="2">
    <source>
        <dbReference type="SAM" id="SignalP"/>
    </source>
</evidence>
<protein>
    <submittedName>
        <fullName evidence="3">Uncharacterized protein</fullName>
    </submittedName>
</protein>
<dbReference type="Proteomes" id="UP001442841">
    <property type="component" value="Chromosome"/>
</dbReference>
<evidence type="ECO:0000313" key="3">
    <source>
        <dbReference type="EMBL" id="XAN08429.1"/>
    </source>
</evidence>
<feature type="region of interest" description="Disordered" evidence="1">
    <location>
        <begin position="24"/>
        <end position="62"/>
    </location>
</feature>
<feature type="compositionally biased region" description="Polar residues" evidence="1">
    <location>
        <begin position="28"/>
        <end position="41"/>
    </location>
</feature>
<reference evidence="3 4" key="1">
    <citation type="submission" date="2024-04" db="EMBL/GenBank/DDBJ databases">
        <title>Isolation of an actinomycete strain from pig manure.</title>
        <authorList>
            <person name="Gong T."/>
            <person name="Yu Z."/>
            <person name="An M."/>
            <person name="Wei C."/>
            <person name="Yang W."/>
            <person name="Liu L."/>
        </authorList>
    </citation>
    <scope>NUCLEOTIDE SEQUENCE [LARGE SCALE GENOMIC DNA]</scope>
    <source>
        <strain evidence="3 4">ZF39</strain>
    </source>
</reference>
<feature type="compositionally biased region" description="Acidic residues" evidence="1">
    <location>
        <begin position="47"/>
        <end position="62"/>
    </location>
</feature>
<sequence length="207" mass="21993">MFRFPLAVGSLAAVVLLAACGTQAPAGNPSTPTPSETIVTSTPTEPAPDETPDTGDTPAVDDELTDSTISAQGLGPIRLGMSLSEAQAHGWVAESKVCENTWDADDELLEQGASFKFHDDRLQEIWVGKPTWATDAGARVGDSADSLAEAYGSDLRTENRNSNGRDYEARYVADDGEEILFLGRSPEDRSVATIIVRHSDAPLIEGC</sequence>
<keyword evidence="4" id="KW-1185">Reference proteome</keyword>